<feature type="domain" description="LysM" evidence="2">
    <location>
        <begin position="30"/>
        <end position="77"/>
    </location>
</feature>
<reference evidence="3 4" key="1">
    <citation type="journal article" date="2013" name="Nat. Commun.">
        <title>Genome sequence and functional genomic analysis of the oil-degrading bacterium Oleispira antarctica.</title>
        <authorList>
            <person name="Kube M."/>
            <person name="Chernikova T.N."/>
            <person name="Al-Ramahi Y."/>
            <person name="Beloqui A."/>
            <person name="Lopez-Cortez N."/>
            <person name="Guazzaroni M.E."/>
            <person name="Heipieper H.J."/>
            <person name="Klages S."/>
            <person name="Kotsyurbenko O.R."/>
            <person name="Langer I."/>
            <person name="Nechitaylo T.Y."/>
            <person name="Lunsdorf H."/>
            <person name="Fernandez M."/>
            <person name="Juarez S."/>
            <person name="Ciordia S."/>
            <person name="Singer A."/>
            <person name="Kagan O."/>
            <person name="Egorova O."/>
            <person name="Petit P.A."/>
            <person name="Stogios P."/>
            <person name="Kim Y."/>
            <person name="Tchigvintsev A."/>
            <person name="Flick R."/>
            <person name="Denaro R."/>
            <person name="Genovese M."/>
            <person name="Albar J.P."/>
            <person name="Reva O.N."/>
            <person name="Martinez-Gomariz M."/>
            <person name="Tran H."/>
            <person name="Ferrer M."/>
            <person name="Savchenko A."/>
            <person name="Yakunin A.F."/>
            <person name="Yakimov M.M."/>
            <person name="Golyshina O.V."/>
            <person name="Reinhardt R."/>
            <person name="Golyshin P.N."/>
        </authorList>
    </citation>
    <scope>NUCLEOTIDE SEQUENCE [LARGE SCALE GENOMIC DNA]</scope>
</reference>
<dbReference type="EMBL" id="FO203512">
    <property type="protein sequence ID" value="CCK75188.1"/>
    <property type="molecule type" value="Genomic_DNA"/>
</dbReference>
<name>R4YPL1_OLEAN</name>
<dbReference type="PROSITE" id="PS51782">
    <property type="entry name" value="LYSM"/>
    <property type="match status" value="1"/>
</dbReference>
<dbReference type="AlphaFoldDB" id="R4YPL1"/>
<dbReference type="CDD" id="cd00118">
    <property type="entry name" value="LysM"/>
    <property type="match status" value="1"/>
</dbReference>
<dbReference type="KEGG" id="oai:OLEAN_C10120"/>
<dbReference type="OrthoDB" id="9813091at2"/>
<keyword evidence="1" id="KW-0732">Signal</keyword>
<protein>
    <recommendedName>
        <fullName evidence="2">LysM domain-containing protein</fullName>
    </recommendedName>
</protein>
<dbReference type="STRING" id="698738.OLEAN_C10120"/>
<organism evidence="3 4">
    <name type="scientific">Oleispira antarctica RB-8</name>
    <dbReference type="NCBI Taxonomy" id="698738"/>
    <lineage>
        <taxon>Bacteria</taxon>
        <taxon>Pseudomonadati</taxon>
        <taxon>Pseudomonadota</taxon>
        <taxon>Gammaproteobacteria</taxon>
        <taxon>Oceanospirillales</taxon>
        <taxon>Oceanospirillaceae</taxon>
        <taxon>Oleispira</taxon>
    </lineage>
</organism>
<dbReference type="Pfam" id="PF04773">
    <property type="entry name" value="FecR"/>
    <property type="match status" value="1"/>
</dbReference>
<evidence type="ECO:0000313" key="3">
    <source>
        <dbReference type="EMBL" id="CCK75188.1"/>
    </source>
</evidence>
<sequence>MKAIKRLLISTVCALLLVNVSFASSDTGDLRYTVKKNDTVWGICKTYVSDPLCWKKLVVYNQLKNPKYLPPKSIIRIPKEWLSDHPTTALVIAVEGQVSVTRNTSKEQRSLIVGDLLNQQDVVQALNGSAMIKFADQSRLLLKANSTIRMETLQFYDPSQLVNTRVELLKGRVKAQVEKISNENSRYEVVTPAAVAAVRGTEFRVANEKNDNGRAVMRTELLTGALEVVSDNNKQNIIAGQAVMAVEDEGVYDPVVLLPRPLLEINGARSFQLPYDVQWKPIKGAVSYQVTLMTEDNQMWQKSTTETKFKLQDLDSGRFELLIRGVDSQGFEGRNRRLKINFP</sequence>
<dbReference type="PANTHER" id="PTHR38731:SF1">
    <property type="entry name" value="FECR PROTEIN DOMAIN-CONTAINING PROTEIN"/>
    <property type="match status" value="1"/>
</dbReference>
<feature type="chain" id="PRO_5004374293" description="LysM domain-containing protein" evidence="1">
    <location>
        <begin position="24"/>
        <end position="343"/>
    </location>
</feature>
<keyword evidence="4" id="KW-1185">Reference proteome</keyword>
<dbReference type="Gene3D" id="3.10.350.10">
    <property type="entry name" value="LysM domain"/>
    <property type="match status" value="1"/>
</dbReference>
<dbReference type="InterPro" id="IPR036779">
    <property type="entry name" value="LysM_dom_sf"/>
</dbReference>
<gene>
    <name evidence="3" type="ORF">OLEAN_C10120</name>
</gene>
<dbReference type="SUPFAM" id="SSF54106">
    <property type="entry name" value="LysM domain"/>
    <property type="match status" value="1"/>
</dbReference>
<proteinExistence type="predicted"/>
<dbReference type="HOGENOM" id="CLU_808532_0_0_6"/>
<dbReference type="PANTHER" id="PTHR38731">
    <property type="entry name" value="LIPL45-RELATED LIPOPROTEIN-RELATED"/>
    <property type="match status" value="1"/>
</dbReference>
<feature type="signal peptide" evidence="1">
    <location>
        <begin position="1"/>
        <end position="23"/>
    </location>
</feature>
<dbReference type="Pfam" id="PF01476">
    <property type="entry name" value="LysM"/>
    <property type="match status" value="1"/>
</dbReference>
<accession>R4YPL1</accession>
<dbReference type="SMART" id="SM00257">
    <property type="entry name" value="LysM"/>
    <property type="match status" value="1"/>
</dbReference>
<evidence type="ECO:0000259" key="2">
    <source>
        <dbReference type="PROSITE" id="PS51782"/>
    </source>
</evidence>
<evidence type="ECO:0000313" key="4">
    <source>
        <dbReference type="Proteomes" id="UP000032749"/>
    </source>
</evidence>
<dbReference type="Proteomes" id="UP000032749">
    <property type="component" value="Chromosome"/>
</dbReference>
<dbReference type="InterPro" id="IPR018392">
    <property type="entry name" value="LysM"/>
</dbReference>
<dbReference type="Gene3D" id="2.60.120.1440">
    <property type="match status" value="1"/>
</dbReference>
<evidence type="ECO:0000256" key="1">
    <source>
        <dbReference type="SAM" id="SignalP"/>
    </source>
</evidence>
<dbReference type="InterPro" id="IPR006860">
    <property type="entry name" value="FecR"/>
</dbReference>